<dbReference type="PANTHER" id="PTHR45138">
    <property type="entry name" value="REGULATORY COMPONENTS OF SENSORY TRANSDUCTION SYSTEM"/>
    <property type="match status" value="1"/>
</dbReference>
<protein>
    <submittedName>
        <fullName evidence="3">Diguanylate cyclase</fullName>
    </submittedName>
</protein>
<dbReference type="OrthoDB" id="12905at2"/>
<dbReference type="Gene3D" id="3.30.70.270">
    <property type="match status" value="1"/>
</dbReference>
<dbReference type="InterPro" id="IPR050469">
    <property type="entry name" value="Diguanylate_Cyclase"/>
</dbReference>
<accession>E4RPQ9</accession>
<sequence>MKKNIFNKIKYLTVIIIIMLIFFFYFFVFQPLKSELESSLDENFKNSVSIIELNVENKFSRFKEGTESLSSRTMIKNELLAYRDGEVTFKELQDYTEDKYADGAGVLDNVMAAFRITEGELVTAWGDKDFSSYTGYFNYDSQETELTVIRDQCLVLVNSPIFCDDNQKLGNDIVLFNLKDLMEEINRQGFECVIVEKSELENPGFITNETIRDHRRILDTDYYLQAEMSKSQLYERVNNLSTRIIASFSILLLLIALAFYKVVKDTSNEVITDLENKVAKITKISETDDMLGIYNRSKFINILEKEIYRSRRYDNDLSLIMYDIDCFKEINDNYGHQVGDEILIKVTKMIKDQIRKIDSLARYGGDEFMIINPETSLEKSYQLAERLRKEVSKIETEKVASISCSFGVVELEAEDDIDSLLKRADDALYQAKENGRNKVCKL</sequence>
<evidence type="ECO:0000256" key="1">
    <source>
        <dbReference type="SAM" id="Phobius"/>
    </source>
</evidence>
<keyword evidence="1" id="KW-0812">Transmembrane</keyword>
<evidence type="ECO:0000313" key="4">
    <source>
        <dbReference type="Proteomes" id="UP000007434"/>
    </source>
</evidence>
<organism evidence="3 4">
    <name type="scientific">Halanaerobium hydrogeniformans</name>
    <name type="common">Halanaerobium sp. (strain sapolanicus)</name>
    <dbReference type="NCBI Taxonomy" id="656519"/>
    <lineage>
        <taxon>Bacteria</taxon>
        <taxon>Bacillati</taxon>
        <taxon>Bacillota</taxon>
        <taxon>Clostridia</taxon>
        <taxon>Halanaerobiales</taxon>
        <taxon>Halanaerobiaceae</taxon>
        <taxon>Halanaerobium</taxon>
    </lineage>
</organism>
<dbReference type="Pfam" id="PF00990">
    <property type="entry name" value="GGDEF"/>
    <property type="match status" value="1"/>
</dbReference>
<dbReference type="KEGG" id="has:Halsa_0470"/>
<dbReference type="HOGENOM" id="CLU_619310_0_0_9"/>
<evidence type="ECO:0000313" key="3">
    <source>
        <dbReference type="EMBL" id="ADQ13943.1"/>
    </source>
</evidence>
<gene>
    <name evidence="3" type="ordered locus">Halsa_0470</name>
</gene>
<dbReference type="PANTHER" id="PTHR45138:SF9">
    <property type="entry name" value="DIGUANYLATE CYCLASE DGCM-RELATED"/>
    <property type="match status" value="1"/>
</dbReference>
<evidence type="ECO:0000259" key="2">
    <source>
        <dbReference type="PROSITE" id="PS50887"/>
    </source>
</evidence>
<dbReference type="RefSeq" id="WP_013405049.1">
    <property type="nucleotide sequence ID" value="NC_014654.1"/>
</dbReference>
<dbReference type="InterPro" id="IPR029787">
    <property type="entry name" value="Nucleotide_cyclase"/>
</dbReference>
<keyword evidence="1" id="KW-1133">Transmembrane helix</keyword>
<dbReference type="SUPFAM" id="SSF55073">
    <property type="entry name" value="Nucleotide cyclase"/>
    <property type="match status" value="1"/>
</dbReference>
<name>E4RPQ9_HALHG</name>
<dbReference type="eggNOG" id="COG3706">
    <property type="taxonomic scope" value="Bacteria"/>
</dbReference>
<dbReference type="EMBL" id="CP002304">
    <property type="protein sequence ID" value="ADQ13943.1"/>
    <property type="molecule type" value="Genomic_DNA"/>
</dbReference>
<dbReference type="AlphaFoldDB" id="E4RPQ9"/>
<dbReference type="FunFam" id="3.30.70.270:FF:000001">
    <property type="entry name" value="Diguanylate cyclase domain protein"/>
    <property type="match status" value="1"/>
</dbReference>
<dbReference type="InterPro" id="IPR000160">
    <property type="entry name" value="GGDEF_dom"/>
</dbReference>
<reference evidence="3 4" key="2">
    <citation type="journal article" date="2011" name="J. Bacteriol.">
        <title>Complete Genome Sequence of the Haloalkaliphilic, Hydrogen Producing Halanaerobium hydrogenoformans.</title>
        <authorList>
            <person name="Brown S.D."/>
            <person name="Begemann M.B."/>
            <person name="Mormile M.R."/>
            <person name="Wall J.D."/>
            <person name="Han C.S."/>
            <person name="Goodwin L.A."/>
            <person name="Pitluck S."/>
            <person name="Land M.L."/>
            <person name="Hauser L.J."/>
            <person name="Elias D.A."/>
        </authorList>
    </citation>
    <scope>NUCLEOTIDE SEQUENCE [LARGE SCALE GENOMIC DNA]</scope>
    <source>
        <strain evidence="4">sapolanicus</strain>
    </source>
</reference>
<feature type="domain" description="GGDEF" evidence="2">
    <location>
        <begin position="315"/>
        <end position="442"/>
    </location>
</feature>
<dbReference type="InterPro" id="IPR043128">
    <property type="entry name" value="Rev_trsase/Diguanyl_cyclase"/>
</dbReference>
<dbReference type="Proteomes" id="UP000007434">
    <property type="component" value="Chromosome"/>
</dbReference>
<dbReference type="PROSITE" id="PS50887">
    <property type="entry name" value="GGDEF"/>
    <property type="match status" value="1"/>
</dbReference>
<reference evidence="3 4" key="1">
    <citation type="submission" date="2010-11" db="EMBL/GenBank/DDBJ databases">
        <title>Complete sequence of Halanaerobium sp. sapolanicus.</title>
        <authorList>
            <consortium name="US DOE Joint Genome Institute"/>
            <person name="Lucas S."/>
            <person name="Copeland A."/>
            <person name="Lapidus A."/>
            <person name="Cheng J.-F."/>
            <person name="Bruce D."/>
            <person name="Goodwin L."/>
            <person name="Pitluck S."/>
            <person name="Davenport K."/>
            <person name="Detter J.C."/>
            <person name="Han C."/>
            <person name="Tapia R."/>
            <person name="Land M."/>
            <person name="Hauser L."/>
            <person name="Jeffries C."/>
            <person name="Kyrpides N."/>
            <person name="Ivanova N."/>
            <person name="Mikhailova N."/>
            <person name="Begemann M.B."/>
            <person name="Mormile M.R."/>
            <person name="Wall J.D."/>
            <person name="Elias D.A."/>
            <person name="Woyke T."/>
        </authorList>
    </citation>
    <scope>NUCLEOTIDE SEQUENCE [LARGE SCALE GENOMIC DNA]</scope>
    <source>
        <strain evidence="4">sapolanicus</strain>
    </source>
</reference>
<dbReference type="CDD" id="cd01949">
    <property type="entry name" value="GGDEF"/>
    <property type="match status" value="1"/>
</dbReference>
<feature type="transmembrane region" description="Helical" evidence="1">
    <location>
        <begin position="12"/>
        <end position="29"/>
    </location>
</feature>
<dbReference type="STRING" id="656519.Halsa_0470"/>
<keyword evidence="1" id="KW-0472">Membrane</keyword>
<dbReference type="NCBIfam" id="TIGR00254">
    <property type="entry name" value="GGDEF"/>
    <property type="match status" value="1"/>
</dbReference>
<keyword evidence="4" id="KW-1185">Reference proteome</keyword>
<proteinExistence type="predicted"/>
<dbReference type="SMART" id="SM00267">
    <property type="entry name" value="GGDEF"/>
    <property type="match status" value="1"/>
</dbReference>
<dbReference type="GO" id="GO:0052621">
    <property type="term" value="F:diguanylate cyclase activity"/>
    <property type="evidence" value="ECO:0007669"/>
    <property type="project" value="TreeGrafter"/>
</dbReference>